<name>A0A7W8QQQ4_9ACTN</name>
<dbReference type="RefSeq" id="WP_312893802.1">
    <property type="nucleotide sequence ID" value="NZ_BAAAJD010000003.1"/>
</dbReference>
<dbReference type="Proteomes" id="UP000572635">
    <property type="component" value="Unassembled WGS sequence"/>
</dbReference>
<dbReference type="AlphaFoldDB" id="A0A7W8QQQ4"/>
<dbReference type="InterPro" id="IPR036102">
    <property type="entry name" value="OsmC/Ohrsf"/>
</dbReference>
<evidence type="ECO:0000256" key="1">
    <source>
        <dbReference type="SAM" id="MobiDB-lite"/>
    </source>
</evidence>
<comment type="caution">
    <text evidence="2">The sequence shown here is derived from an EMBL/GenBank/DDBJ whole genome shotgun (WGS) entry which is preliminary data.</text>
</comment>
<feature type="compositionally biased region" description="Polar residues" evidence="1">
    <location>
        <begin position="34"/>
        <end position="43"/>
    </location>
</feature>
<keyword evidence="3" id="KW-1185">Reference proteome</keyword>
<protein>
    <submittedName>
        <fullName evidence="2">Organic hydroperoxide reductase OsmC/OhrA</fullName>
    </submittedName>
</protein>
<dbReference type="InterPro" id="IPR003718">
    <property type="entry name" value="OsmC/Ohr_fam"/>
</dbReference>
<dbReference type="Gene3D" id="3.30.300.20">
    <property type="match status" value="1"/>
</dbReference>
<sequence>MPDWTPERPHRPTREEPAVHAKDKSHHYEVSVEWTGNTGSGTATYRGYGRDHDVSAPGRPTLKGSADKAFRGDPDRWNPEDFLLAALSECHMLSYLALSVTAGVDVVGYRDTATATMVTHADSSGEFTEAVLHPVVTVADAAMLEKAEHLHEAAARACFIARSVNFPVRHEPVIEVAGS</sequence>
<dbReference type="InterPro" id="IPR015946">
    <property type="entry name" value="KH_dom-like_a/b"/>
</dbReference>
<accession>A0A7W8QQQ4</accession>
<evidence type="ECO:0000313" key="3">
    <source>
        <dbReference type="Proteomes" id="UP000572635"/>
    </source>
</evidence>
<evidence type="ECO:0000313" key="2">
    <source>
        <dbReference type="EMBL" id="MBB5434842.1"/>
    </source>
</evidence>
<dbReference type="Pfam" id="PF02566">
    <property type="entry name" value="OsmC"/>
    <property type="match status" value="1"/>
</dbReference>
<gene>
    <name evidence="2" type="ORF">HDA36_004926</name>
</gene>
<dbReference type="EMBL" id="JACHDB010000001">
    <property type="protein sequence ID" value="MBB5434842.1"/>
    <property type="molecule type" value="Genomic_DNA"/>
</dbReference>
<organism evidence="2 3">
    <name type="scientific">Nocardiopsis composta</name>
    <dbReference type="NCBI Taxonomy" id="157465"/>
    <lineage>
        <taxon>Bacteria</taxon>
        <taxon>Bacillati</taxon>
        <taxon>Actinomycetota</taxon>
        <taxon>Actinomycetes</taxon>
        <taxon>Streptosporangiales</taxon>
        <taxon>Nocardiopsidaceae</taxon>
        <taxon>Nocardiopsis</taxon>
    </lineage>
</organism>
<feature type="compositionally biased region" description="Basic and acidic residues" evidence="1">
    <location>
        <begin position="1"/>
        <end position="30"/>
    </location>
</feature>
<dbReference type="InterPro" id="IPR052707">
    <property type="entry name" value="OsmC_Ohr_Peroxiredoxin"/>
</dbReference>
<dbReference type="PANTHER" id="PTHR42830:SF2">
    <property type="entry name" value="OSMC_OHR FAMILY PROTEIN"/>
    <property type="match status" value="1"/>
</dbReference>
<feature type="region of interest" description="Disordered" evidence="1">
    <location>
        <begin position="1"/>
        <end position="71"/>
    </location>
</feature>
<reference evidence="2 3" key="1">
    <citation type="submission" date="2020-08" db="EMBL/GenBank/DDBJ databases">
        <title>Sequencing the genomes of 1000 actinobacteria strains.</title>
        <authorList>
            <person name="Klenk H.-P."/>
        </authorList>
    </citation>
    <scope>NUCLEOTIDE SEQUENCE [LARGE SCALE GENOMIC DNA]</scope>
    <source>
        <strain evidence="2 3">DSM 44551</strain>
    </source>
</reference>
<dbReference type="PANTHER" id="PTHR42830">
    <property type="entry name" value="OSMOTICALLY INDUCIBLE FAMILY PROTEIN"/>
    <property type="match status" value="1"/>
</dbReference>
<dbReference type="SUPFAM" id="SSF82784">
    <property type="entry name" value="OsmC-like"/>
    <property type="match status" value="1"/>
</dbReference>
<proteinExistence type="predicted"/>